<protein>
    <submittedName>
        <fullName evidence="3">Membrane-associated phospholipid phosphatase</fullName>
    </submittedName>
</protein>
<dbReference type="SUPFAM" id="SSF48317">
    <property type="entry name" value="Acid phosphatase/Vanadium-dependent haloperoxidase"/>
    <property type="match status" value="1"/>
</dbReference>
<keyword evidence="1" id="KW-0812">Transmembrane</keyword>
<keyword evidence="4" id="KW-1185">Reference proteome</keyword>
<evidence type="ECO:0000313" key="3">
    <source>
        <dbReference type="EMBL" id="MBB5263769.1"/>
    </source>
</evidence>
<dbReference type="InterPro" id="IPR000326">
    <property type="entry name" value="PAP2/HPO"/>
</dbReference>
<keyword evidence="1" id="KW-0472">Membrane</keyword>
<evidence type="ECO:0000259" key="2">
    <source>
        <dbReference type="Pfam" id="PF01569"/>
    </source>
</evidence>
<dbReference type="Pfam" id="PF01569">
    <property type="entry name" value="PAP2"/>
    <property type="match status" value="1"/>
</dbReference>
<feature type="transmembrane region" description="Helical" evidence="1">
    <location>
        <begin position="118"/>
        <end position="134"/>
    </location>
</feature>
<feature type="transmembrane region" description="Helical" evidence="1">
    <location>
        <begin position="146"/>
        <end position="163"/>
    </location>
</feature>
<proteinExistence type="predicted"/>
<dbReference type="EMBL" id="JACHFW010000002">
    <property type="protein sequence ID" value="MBB5263769.1"/>
    <property type="molecule type" value="Genomic_DNA"/>
</dbReference>
<feature type="domain" description="Phosphatidic acid phosphatase type 2/haloperoxidase" evidence="2">
    <location>
        <begin position="64"/>
        <end position="191"/>
    </location>
</feature>
<name>A0A7W8M4E9_9FIRM</name>
<evidence type="ECO:0000256" key="1">
    <source>
        <dbReference type="SAM" id="Phobius"/>
    </source>
</evidence>
<dbReference type="AlphaFoldDB" id="A0A7W8M4E9"/>
<feature type="transmembrane region" description="Helical" evidence="1">
    <location>
        <begin position="37"/>
        <end position="57"/>
    </location>
</feature>
<dbReference type="Proteomes" id="UP000543642">
    <property type="component" value="Unassembled WGS sequence"/>
</dbReference>
<gene>
    <name evidence="3" type="ORF">HNP82_000867</name>
</gene>
<sequence length="212" mass="24912">MIFYLTGFAILEDRTPEKMHLIHMPADDMIPFCEFFIIPYILWFFYITAVIVYFAFYNKNVREYWQLILTLAIGMTLFLIVSWFYPNGHDLRPVVFERDNIFVDMVKQLYKTDTSTNILPSIHVYNSVAVYIAVKKCRALEKNNAVQYGSLILSVLIVLSTMFLKQHSILDVLLALLLNGVVYGIIYVAYETTSMNKNVKVKRERVRYKQFQ</sequence>
<feature type="transmembrane region" description="Helical" evidence="1">
    <location>
        <begin position="169"/>
        <end position="190"/>
    </location>
</feature>
<keyword evidence="1" id="KW-1133">Transmembrane helix</keyword>
<dbReference type="RefSeq" id="WP_243164633.1">
    <property type="nucleotide sequence ID" value="NZ_CAWVEG010000064.1"/>
</dbReference>
<organism evidence="3 4">
    <name type="scientific">Catenibacillus scindens</name>
    <dbReference type="NCBI Taxonomy" id="673271"/>
    <lineage>
        <taxon>Bacteria</taxon>
        <taxon>Bacillati</taxon>
        <taxon>Bacillota</taxon>
        <taxon>Clostridia</taxon>
        <taxon>Lachnospirales</taxon>
        <taxon>Lachnospiraceae</taxon>
        <taxon>Catenibacillus</taxon>
    </lineage>
</organism>
<comment type="caution">
    <text evidence="3">The sequence shown here is derived from an EMBL/GenBank/DDBJ whole genome shotgun (WGS) entry which is preliminary data.</text>
</comment>
<evidence type="ECO:0000313" key="4">
    <source>
        <dbReference type="Proteomes" id="UP000543642"/>
    </source>
</evidence>
<feature type="transmembrane region" description="Helical" evidence="1">
    <location>
        <begin position="64"/>
        <end position="85"/>
    </location>
</feature>
<dbReference type="InterPro" id="IPR036938">
    <property type="entry name" value="PAP2/HPO_sf"/>
</dbReference>
<reference evidence="3 4" key="1">
    <citation type="submission" date="2020-08" db="EMBL/GenBank/DDBJ databases">
        <title>Genomic Encyclopedia of Type Strains, Phase IV (KMG-IV): sequencing the most valuable type-strain genomes for metagenomic binning, comparative biology and taxonomic classification.</title>
        <authorList>
            <person name="Goeker M."/>
        </authorList>
    </citation>
    <scope>NUCLEOTIDE SEQUENCE [LARGE SCALE GENOMIC DNA]</scope>
    <source>
        <strain evidence="3 4">DSM 106146</strain>
    </source>
</reference>
<accession>A0A7W8M4E9</accession>